<proteinExistence type="inferred from homology"/>
<dbReference type="SUPFAM" id="SSF51419">
    <property type="entry name" value="PLP-binding barrel"/>
    <property type="match status" value="1"/>
</dbReference>
<evidence type="ECO:0000256" key="3">
    <source>
        <dbReference type="ARBA" id="ARBA00004752"/>
    </source>
</evidence>
<evidence type="ECO:0000256" key="1">
    <source>
        <dbReference type="ARBA" id="ARBA00000316"/>
    </source>
</evidence>
<feature type="domain" description="Alanine racemase C-terminal" evidence="10">
    <location>
        <begin position="234"/>
        <end position="358"/>
    </location>
</feature>
<evidence type="ECO:0000256" key="7">
    <source>
        <dbReference type="ARBA" id="ARBA00023235"/>
    </source>
</evidence>
<dbReference type="InterPro" id="IPR001608">
    <property type="entry name" value="Ala_racemase_N"/>
</dbReference>
<evidence type="ECO:0000313" key="12">
    <source>
        <dbReference type="Proteomes" id="UP001162030"/>
    </source>
</evidence>
<dbReference type="Proteomes" id="UP001162030">
    <property type="component" value="Chromosome"/>
</dbReference>
<keyword evidence="12" id="KW-1185">Reference proteome</keyword>
<evidence type="ECO:0000256" key="2">
    <source>
        <dbReference type="ARBA" id="ARBA00001933"/>
    </source>
</evidence>
<organism evidence="11 12">
    <name type="scientific">Methylocaldum szegediense</name>
    <dbReference type="NCBI Taxonomy" id="73780"/>
    <lineage>
        <taxon>Bacteria</taxon>
        <taxon>Pseudomonadati</taxon>
        <taxon>Pseudomonadota</taxon>
        <taxon>Gammaproteobacteria</taxon>
        <taxon>Methylococcales</taxon>
        <taxon>Methylococcaceae</taxon>
        <taxon>Methylocaldum</taxon>
    </lineage>
</organism>
<dbReference type="Pfam" id="PF01168">
    <property type="entry name" value="Ala_racemase_N"/>
    <property type="match status" value="1"/>
</dbReference>
<dbReference type="SMART" id="SM01005">
    <property type="entry name" value="Ala_racemase_C"/>
    <property type="match status" value="1"/>
</dbReference>
<evidence type="ECO:0000256" key="6">
    <source>
        <dbReference type="ARBA" id="ARBA00022898"/>
    </source>
</evidence>
<evidence type="ECO:0000256" key="8">
    <source>
        <dbReference type="ARBA" id="ARBA00037912"/>
    </source>
</evidence>
<evidence type="ECO:0000259" key="10">
    <source>
        <dbReference type="SMART" id="SM01005"/>
    </source>
</evidence>
<comment type="similarity">
    <text evidence="4 9">Belongs to the alanine racemase family.</text>
</comment>
<dbReference type="HAMAP" id="MF_01201">
    <property type="entry name" value="Ala_racemase"/>
    <property type="match status" value="1"/>
</dbReference>
<feature type="active site" description="Proton acceptor; specific for L-alanine" evidence="9">
    <location>
        <position position="255"/>
    </location>
</feature>
<dbReference type="RefSeq" id="WP_026610608.1">
    <property type="nucleotide sequence ID" value="NZ_OX458333.1"/>
</dbReference>
<dbReference type="CDD" id="cd06827">
    <property type="entry name" value="PLPDE_III_AR_proteobact"/>
    <property type="match status" value="1"/>
</dbReference>
<dbReference type="Pfam" id="PF00842">
    <property type="entry name" value="Ala_racemase_C"/>
    <property type="match status" value="1"/>
</dbReference>
<gene>
    <name evidence="11" type="primary">alr</name>
    <name evidence="11" type="ORF">MSZNOR_0508</name>
</gene>
<reference evidence="11 12" key="1">
    <citation type="submission" date="2023-03" db="EMBL/GenBank/DDBJ databases">
        <authorList>
            <person name="Pearce D."/>
        </authorList>
    </citation>
    <scope>NUCLEOTIDE SEQUENCE [LARGE SCALE GENOMIC DNA]</scope>
    <source>
        <strain evidence="11">Msz</strain>
    </source>
</reference>
<dbReference type="InterPro" id="IPR009006">
    <property type="entry name" value="Ala_racemase/Decarboxylase_C"/>
</dbReference>
<comment type="pathway">
    <text evidence="3">Cell wall biogenesis; peptidoglycan biosynthesis.</text>
</comment>
<dbReference type="PANTHER" id="PTHR30511:SF4">
    <property type="entry name" value="ALANINE RACEMASE, BIOSYNTHETIC"/>
    <property type="match status" value="1"/>
</dbReference>
<dbReference type="EC" id="5.1.1.1" evidence="5 9"/>
<comment type="catalytic activity">
    <reaction evidence="1 9">
        <text>L-alanine = D-alanine</text>
        <dbReference type="Rhea" id="RHEA:20249"/>
        <dbReference type="ChEBI" id="CHEBI:57416"/>
        <dbReference type="ChEBI" id="CHEBI:57972"/>
        <dbReference type="EC" id="5.1.1.1"/>
    </reaction>
</comment>
<evidence type="ECO:0000256" key="9">
    <source>
        <dbReference type="HAMAP-Rule" id="MF_01201"/>
    </source>
</evidence>
<comment type="function">
    <text evidence="9">Catalyzes the interconversion of L-alanine and D-alanine. May also act on other amino acids.</text>
</comment>
<dbReference type="PRINTS" id="PR00992">
    <property type="entry name" value="ALARACEMASE"/>
</dbReference>
<feature type="modified residue" description="N6-(pyridoxal phosphate)lysine" evidence="9">
    <location>
        <position position="35"/>
    </location>
</feature>
<name>A0ABM9HWZ6_9GAMM</name>
<feature type="active site" description="Proton acceptor; specific for D-alanine" evidence="9">
    <location>
        <position position="35"/>
    </location>
</feature>
<dbReference type="PROSITE" id="PS00395">
    <property type="entry name" value="ALANINE_RACEMASE"/>
    <property type="match status" value="1"/>
</dbReference>
<evidence type="ECO:0000256" key="4">
    <source>
        <dbReference type="ARBA" id="ARBA00007880"/>
    </source>
</evidence>
<dbReference type="PANTHER" id="PTHR30511">
    <property type="entry name" value="ALANINE RACEMASE"/>
    <property type="match status" value="1"/>
</dbReference>
<dbReference type="InterPro" id="IPR020622">
    <property type="entry name" value="Ala_racemase_pyridoxalP-BS"/>
</dbReference>
<dbReference type="GO" id="GO:0008784">
    <property type="term" value="F:alanine racemase activity"/>
    <property type="evidence" value="ECO:0007669"/>
    <property type="project" value="UniProtKB-EC"/>
</dbReference>
<dbReference type="InterPro" id="IPR029066">
    <property type="entry name" value="PLP-binding_barrel"/>
</dbReference>
<keyword evidence="6 9" id="KW-0663">Pyridoxal phosphate</keyword>
<dbReference type="EMBL" id="OX458333">
    <property type="protein sequence ID" value="CAI8743203.1"/>
    <property type="molecule type" value="Genomic_DNA"/>
</dbReference>
<dbReference type="Gene3D" id="3.20.20.10">
    <property type="entry name" value="Alanine racemase"/>
    <property type="match status" value="1"/>
</dbReference>
<dbReference type="InterPro" id="IPR011079">
    <property type="entry name" value="Ala_racemase_C"/>
</dbReference>
<comment type="pathway">
    <text evidence="8 9">Amino-acid biosynthesis; D-alanine biosynthesis; D-alanine from L-alanine: step 1/1.</text>
</comment>
<dbReference type="InterPro" id="IPR000821">
    <property type="entry name" value="Ala_racemase"/>
</dbReference>
<sequence length="360" mass="39311">MVLSAYAELDLAAVTYNLTRIRAYAPKAKIMAVLKANAYGHGLLRIAKVLADADAFAVARLGEGIALREAGITQRIVVLQGFLDREELEFHIRYGLEPVIHSPFQAELLEQIPSAEVVTVWLKLDTGMHRLGLLADQFAPNYSRLQNCPAVRRPIPVMTHLANADVVQDTFTGQQLDRFNSALHNLQTECSIANSAGVLAWDGTRSGWVRPGIALYGVSPFPGRTGPDEGLKPVMSFRSRLIALKDLKAGDAVGYGGEWVCPRPTRLGIVSVGYGDGYPRSARTGTPVLVRGRRVSLVGRVSMDMISLDLTDCPDAQVGDEVTLWGKGLPVEEIAQHASTIPYELLCGVTPRVKMVERWE</sequence>
<evidence type="ECO:0000256" key="5">
    <source>
        <dbReference type="ARBA" id="ARBA00013089"/>
    </source>
</evidence>
<evidence type="ECO:0000313" key="11">
    <source>
        <dbReference type="EMBL" id="CAI8743203.1"/>
    </source>
</evidence>
<comment type="cofactor">
    <cofactor evidence="2 9">
        <name>pyridoxal 5'-phosphate</name>
        <dbReference type="ChEBI" id="CHEBI:597326"/>
    </cofactor>
</comment>
<dbReference type="NCBIfam" id="TIGR00492">
    <property type="entry name" value="alr"/>
    <property type="match status" value="1"/>
</dbReference>
<protein>
    <recommendedName>
        <fullName evidence="5 9">Alanine racemase</fullName>
        <ecNumber evidence="5 9">5.1.1.1</ecNumber>
    </recommendedName>
</protein>
<dbReference type="Gene3D" id="2.40.37.10">
    <property type="entry name" value="Lyase, Ornithine Decarboxylase, Chain A, domain 1"/>
    <property type="match status" value="1"/>
</dbReference>
<dbReference type="SUPFAM" id="SSF50621">
    <property type="entry name" value="Alanine racemase C-terminal domain-like"/>
    <property type="match status" value="1"/>
</dbReference>
<keyword evidence="7 9" id="KW-0413">Isomerase</keyword>
<feature type="binding site" evidence="9">
    <location>
        <position position="130"/>
    </location>
    <ligand>
        <name>substrate</name>
    </ligand>
</feature>
<accession>A0ABM9HWZ6</accession>
<feature type="binding site" evidence="9">
    <location>
        <position position="303"/>
    </location>
    <ligand>
        <name>substrate</name>
    </ligand>
</feature>